<organism evidence="2 3">
    <name type="scientific">Desulfovibrio psychrotolerans</name>
    <dbReference type="NCBI Taxonomy" id="415242"/>
    <lineage>
        <taxon>Bacteria</taxon>
        <taxon>Pseudomonadati</taxon>
        <taxon>Thermodesulfobacteriota</taxon>
        <taxon>Desulfovibrionia</taxon>
        <taxon>Desulfovibrionales</taxon>
        <taxon>Desulfovibrionaceae</taxon>
        <taxon>Desulfovibrio</taxon>
    </lineage>
</organism>
<evidence type="ECO:0000256" key="1">
    <source>
        <dbReference type="SAM" id="Phobius"/>
    </source>
</evidence>
<evidence type="ECO:0000313" key="3">
    <source>
        <dbReference type="Proteomes" id="UP000503820"/>
    </source>
</evidence>
<feature type="transmembrane region" description="Helical" evidence="1">
    <location>
        <begin position="177"/>
        <end position="198"/>
    </location>
</feature>
<name>A0A7J0BVC9_9BACT</name>
<dbReference type="EMBL" id="BLVP01000008">
    <property type="protein sequence ID" value="GFM37667.1"/>
    <property type="molecule type" value="Genomic_DNA"/>
</dbReference>
<proteinExistence type="predicted"/>
<feature type="transmembrane region" description="Helical" evidence="1">
    <location>
        <begin position="264"/>
        <end position="282"/>
    </location>
</feature>
<dbReference type="RefSeq" id="WP_174410238.1">
    <property type="nucleotide sequence ID" value="NZ_BLVP01000008.1"/>
</dbReference>
<accession>A0A7J0BVC9</accession>
<sequence>MNAMERLRLTAPNVAALARELNIDGRVADAVEHNAIRAEARGLENHQRTIVQHCEDGLSTTRLEALRLLDAERADRAERAAYSPLQRLDEARRMAEWNIQQAIFNRRRDLEESFKTITELKSTLWSIRSRRNYKRDPRPPGNKGLAGAILFAALVMETLMNGVLFASGSERGLLGGVTQALFISIINLLLSFGLGYLLKRKNTKQGVEKGVYSGALLVSHQAAAWLTNLAAAHYRSAVAVLENYQAANKQFLVRMLTHPFQIETFESFILLILGMVIAYVVLYKGDPATKLWIPS</sequence>
<dbReference type="Proteomes" id="UP000503820">
    <property type="component" value="Unassembled WGS sequence"/>
</dbReference>
<comment type="caution">
    <text evidence="2">The sequence shown here is derived from an EMBL/GenBank/DDBJ whole genome shotgun (WGS) entry which is preliminary data.</text>
</comment>
<keyword evidence="3" id="KW-1185">Reference proteome</keyword>
<evidence type="ECO:0000313" key="2">
    <source>
        <dbReference type="EMBL" id="GFM37667.1"/>
    </source>
</evidence>
<reference evidence="2 3" key="1">
    <citation type="submission" date="2020-05" db="EMBL/GenBank/DDBJ databases">
        <title>Draft genome sequence of Desulfovibrio psychrotolerans JS1T.</title>
        <authorList>
            <person name="Ueno A."/>
            <person name="Tamazawa S."/>
            <person name="Tamamura S."/>
            <person name="Murakami T."/>
            <person name="Kiyama T."/>
            <person name="Inomata H."/>
            <person name="Amano Y."/>
            <person name="Miyakawa K."/>
            <person name="Tamaki H."/>
            <person name="Naganuma T."/>
            <person name="Kaneko K."/>
        </authorList>
    </citation>
    <scope>NUCLEOTIDE SEQUENCE [LARGE SCALE GENOMIC DNA]</scope>
    <source>
        <strain evidence="2 3">JS1</strain>
    </source>
</reference>
<gene>
    <name evidence="2" type="ORF">DSM19430T_23510</name>
</gene>
<protein>
    <submittedName>
        <fullName evidence="2">Uncharacterized protein</fullName>
    </submittedName>
</protein>
<dbReference type="AlphaFoldDB" id="A0A7J0BVC9"/>
<keyword evidence="1" id="KW-1133">Transmembrane helix</keyword>
<keyword evidence="1" id="KW-0472">Membrane</keyword>
<keyword evidence="1" id="KW-0812">Transmembrane</keyword>
<feature type="transmembrane region" description="Helical" evidence="1">
    <location>
        <begin position="144"/>
        <end position="165"/>
    </location>
</feature>